<dbReference type="AlphaFoldDB" id="A0A1M4YUI1"/>
<dbReference type="Proteomes" id="UP000184114">
    <property type="component" value="Unassembled WGS sequence"/>
</dbReference>
<keyword evidence="2" id="KW-1185">Reference proteome</keyword>
<dbReference type="EMBL" id="FQTY01000019">
    <property type="protein sequence ID" value="SHF09413.1"/>
    <property type="molecule type" value="Genomic_DNA"/>
</dbReference>
<name>A0A1M4YUI1_9FIRM</name>
<evidence type="ECO:0000313" key="1">
    <source>
        <dbReference type="EMBL" id="SHF09413.1"/>
    </source>
</evidence>
<proteinExistence type="predicted"/>
<dbReference type="GeneID" id="90994673"/>
<sequence>MNKEYLLKSMNISMDFDIETITQYSFTGENIKIIIAGAMTRVGTTTTAMNMASYLSSIGAKVSYTEANGNSHLEKIHSHFFFNIPINDEYFSQNGVDYFSMVIFPWKIITLTL</sequence>
<protein>
    <submittedName>
        <fullName evidence="1">Uncharacterized protein</fullName>
    </submittedName>
</protein>
<evidence type="ECO:0000313" key="2">
    <source>
        <dbReference type="Proteomes" id="UP000184114"/>
    </source>
</evidence>
<accession>A0A1M4YUI1</accession>
<reference evidence="2" key="1">
    <citation type="submission" date="2016-11" db="EMBL/GenBank/DDBJ databases">
        <authorList>
            <person name="Varghese N."/>
            <person name="Submissions S."/>
        </authorList>
    </citation>
    <scope>NUCLEOTIDE SEQUENCE [LARGE SCALE GENOMIC DNA]</scope>
    <source>
        <strain evidence="2">DSM 18095</strain>
    </source>
</reference>
<gene>
    <name evidence="1" type="ORF">SAMN02745784_02779</name>
</gene>
<dbReference type="STRING" id="1123404.SAMN02745784_02779"/>
<dbReference type="RefSeq" id="WP_072977357.1">
    <property type="nucleotide sequence ID" value="NZ_FQTY01000019.1"/>
</dbReference>
<organism evidence="1 2">
    <name type="scientific">Tissierella praeacuta DSM 18095</name>
    <dbReference type="NCBI Taxonomy" id="1123404"/>
    <lineage>
        <taxon>Bacteria</taxon>
        <taxon>Bacillati</taxon>
        <taxon>Bacillota</taxon>
        <taxon>Tissierellia</taxon>
        <taxon>Tissierellales</taxon>
        <taxon>Tissierellaceae</taxon>
        <taxon>Tissierella</taxon>
    </lineage>
</organism>